<evidence type="ECO:0000313" key="2">
    <source>
        <dbReference type="Proteomes" id="UP000309130"/>
    </source>
</evidence>
<dbReference type="Proteomes" id="UP000309130">
    <property type="component" value="Segment"/>
</dbReference>
<protein>
    <submittedName>
        <fullName evidence="1">Uncharacterized protein</fullName>
    </submittedName>
</protein>
<proteinExistence type="predicted"/>
<dbReference type="InterPro" id="IPR056957">
    <property type="entry name" value="Pam3_Gp34-like"/>
</dbReference>
<keyword evidence="2" id="KW-1185">Reference proteome</keyword>
<name>A0A482MG21_9CAUD</name>
<sequence>MSKKDSASENKEVAVVAGGQVAPAFMDNSLFGAGFEGMDSESFAIPFIQILQKMSPLVDPDDPKYIEGAKAGMLFNTVTQKLYDGKSGVLIVPCYYKRSYIQWGGRESAEGGFKGEHAVEAINDMLADETKIKVVDGRMYVPNPDGTVNEKKNDYFADTRAHYVLVIDPDTGEYGRALISLSSSQIKASKMLNTALQQKKIKDAAGNLRTPPTFANTVRLTTIGQSNDKGSWSGARFDLEGLVSDKEIFNEAVAFYKDIAAGAVNVDYNKQADAAHTEQASSTPQDAEQF</sequence>
<dbReference type="Pfam" id="PF23977">
    <property type="entry name" value="Pam3_Gp34"/>
    <property type="match status" value="1"/>
</dbReference>
<gene>
    <name evidence="1" type="ORF">CPT_MTx_065</name>
</gene>
<dbReference type="EMBL" id="MK618717">
    <property type="protein sequence ID" value="QBQ72371.1"/>
    <property type="molecule type" value="Genomic_DNA"/>
</dbReference>
<accession>A0A482MG21</accession>
<reference evidence="2" key="1">
    <citation type="submission" date="2019-03" db="EMBL/GenBank/DDBJ databases">
        <title>Complete Genome Sequence of Serratia marcescens Myophage MTx.</title>
        <authorList>
            <person name="Graham K."/>
            <person name="Freeman M."/>
            <person name="Newkirk H."/>
            <person name="Liu M."/>
            <person name="Ramsey J."/>
            <person name="Cahill J."/>
        </authorList>
    </citation>
    <scope>NUCLEOTIDE SEQUENCE [LARGE SCALE GENOMIC DNA]</scope>
</reference>
<organism evidence="1 2">
    <name type="scientific">Serratia phage MTx</name>
    <dbReference type="NCBI Taxonomy" id="2557553"/>
    <lineage>
        <taxon>Viruses</taxon>
        <taxon>Duplodnaviria</taxon>
        <taxon>Heunggongvirae</taxon>
        <taxon>Uroviricota</taxon>
        <taxon>Caudoviricetes</taxon>
        <taxon>Lindbergviridae</taxon>
        <taxon>Myosmarvirus</taxon>
        <taxon>Myosmarvirus MTx</taxon>
    </lineage>
</organism>
<evidence type="ECO:0000313" key="1">
    <source>
        <dbReference type="EMBL" id="QBQ72371.1"/>
    </source>
</evidence>